<dbReference type="RefSeq" id="WP_187016135.1">
    <property type="nucleotide sequence ID" value="NZ_JACOQI010000026.1"/>
</dbReference>
<evidence type="ECO:0000313" key="1">
    <source>
        <dbReference type="EMBL" id="MBC5771967.1"/>
    </source>
</evidence>
<dbReference type="Proteomes" id="UP000620327">
    <property type="component" value="Unassembled WGS sequence"/>
</dbReference>
<dbReference type="AlphaFoldDB" id="A0A923SCE8"/>
<organism evidence="1 2">
    <name type="scientific">Dysosmobacter segnis</name>
    <dbReference type="NCBI Taxonomy" id="2763042"/>
    <lineage>
        <taxon>Bacteria</taxon>
        <taxon>Bacillati</taxon>
        <taxon>Bacillota</taxon>
        <taxon>Clostridia</taxon>
        <taxon>Eubacteriales</taxon>
        <taxon>Oscillospiraceae</taxon>
        <taxon>Dysosmobacter</taxon>
    </lineage>
</organism>
<name>A0A923SCE8_9FIRM</name>
<keyword evidence="2" id="KW-1185">Reference proteome</keyword>
<dbReference type="EMBL" id="JACOQI010000026">
    <property type="protein sequence ID" value="MBC5771967.1"/>
    <property type="molecule type" value="Genomic_DNA"/>
</dbReference>
<comment type="caution">
    <text evidence="1">The sequence shown here is derived from an EMBL/GenBank/DDBJ whole genome shotgun (WGS) entry which is preliminary data.</text>
</comment>
<reference evidence="1" key="1">
    <citation type="submission" date="2020-08" db="EMBL/GenBank/DDBJ databases">
        <title>Genome public.</title>
        <authorList>
            <person name="Liu C."/>
            <person name="Sun Q."/>
        </authorList>
    </citation>
    <scope>NUCLEOTIDE SEQUENCE</scope>
    <source>
        <strain evidence="1">BX15</strain>
    </source>
</reference>
<sequence>MAELTDARRDVNEADINVREEAVKAMDRTRLQDFRKLLNNLFESGKCYRIEEAMEHINFAKAEISLWMIIDEVPDGRIKKYTQLSMITIEARHLLLQKK</sequence>
<accession>A0A923SCE8</accession>
<proteinExistence type="predicted"/>
<gene>
    <name evidence="1" type="ORF">H8Z83_16875</name>
</gene>
<evidence type="ECO:0000313" key="2">
    <source>
        <dbReference type="Proteomes" id="UP000620327"/>
    </source>
</evidence>
<protein>
    <submittedName>
        <fullName evidence="1">Uncharacterized protein</fullName>
    </submittedName>
</protein>